<evidence type="ECO:0000313" key="2">
    <source>
        <dbReference type="Proteomes" id="UP000694843"/>
    </source>
</evidence>
<dbReference type="KEGG" id="hazt:108671743"/>
<dbReference type="GeneID" id="108671743"/>
<dbReference type="AlphaFoldDB" id="A0A8B7NMA2"/>
<reference evidence="3" key="1">
    <citation type="submission" date="2025-08" db="UniProtKB">
        <authorList>
            <consortium name="RefSeq"/>
        </authorList>
    </citation>
    <scope>IDENTIFICATION</scope>
    <source>
        <tissue evidence="3">Whole organism</tissue>
    </source>
</reference>
<sequence>MNIWKGNTKKIKKERTATTSTASGSTPTTSAGPVLPGLGADESLPDVLAGHAMLAHQEHSTTRATSWQQQQIQQQHPQHEQHHASLYQPNQASSQQHYTHQQHIQYSNQAPSQVFPNQSLGTLQRGSHQQLQQPYTPLGLGAHGCEWRSDGTAYQDSTRSYPVQYAPSYQDADPCSRYTKPNCSYASHESDSKHRYYQLPSNAASESESHLNLRHYGNQPENADSRYASNYINPSDTDGRYLAIPVSDASTAFVPQTTLNVEDVRVSFNTLQVSDHASTARFRSMSSEPRGGRKDAENRRVRCSSANRVRQTRSRAFQPSSPSANSPLASPPQAISPPPLQITSPSSTCLSLVGIASPPPLASPVAVDQRHWDPCGPPPAAVALENPPEERNYSHHQPVSSSTGNYGYQVEDLEALLSHSSANQPANLPMVLASPTRLHHMRRTQTNAGPSRPFLPLGVIVNAVFKTRDWLYVRTAHGAEGFVPYHVCLPLGILPTKPSQSAAESQAPVAAWEMQETPVQRGRCRERRRAPLPASANQTDIQKLLPISRPSAPTPRDSGTQPQLQSYSQNHQASSSRN</sequence>
<protein>
    <submittedName>
        <fullName evidence="3">Uncharacterized protein LOC108671743</fullName>
    </submittedName>
</protein>
<accession>A0A8B7NMA2</accession>
<name>A0A8B7NMA2_HYAAZ</name>
<feature type="region of interest" description="Disordered" evidence="1">
    <location>
        <begin position="1"/>
        <end position="43"/>
    </location>
</feature>
<organism evidence="2 3">
    <name type="scientific">Hyalella azteca</name>
    <name type="common">Amphipod</name>
    <dbReference type="NCBI Taxonomy" id="294128"/>
    <lineage>
        <taxon>Eukaryota</taxon>
        <taxon>Metazoa</taxon>
        <taxon>Ecdysozoa</taxon>
        <taxon>Arthropoda</taxon>
        <taxon>Crustacea</taxon>
        <taxon>Multicrustacea</taxon>
        <taxon>Malacostraca</taxon>
        <taxon>Eumalacostraca</taxon>
        <taxon>Peracarida</taxon>
        <taxon>Amphipoda</taxon>
        <taxon>Senticaudata</taxon>
        <taxon>Talitrida</taxon>
        <taxon>Talitroidea</taxon>
        <taxon>Hyalellidae</taxon>
        <taxon>Hyalella</taxon>
    </lineage>
</organism>
<feature type="region of interest" description="Disordered" evidence="1">
    <location>
        <begin position="275"/>
        <end position="343"/>
    </location>
</feature>
<feature type="compositionally biased region" description="Low complexity" evidence="1">
    <location>
        <begin position="319"/>
        <end position="332"/>
    </location>
</feature>
<keyword evidence="2" id="KW-1185">Reference proteome</keyword>
<feature type="compositionally biased region" description="Polar residues" evidence="1">
    <location>
        <begin position="112"/>
        <end position="135"/>
    </location>
</feature>
<proteinExistence type="predicted"/>
<feature type="compositionally biased region" description="Polar residues" evidence="1">
    <location>
        <begin position="557"/>
        <end position="578"/>
    </location>
</feature>
<feature type="region of interest" description="Disordered" evidence="1">
    <location>
        <begin position="112"/>
        <end position="137"/>
    </location>
</feature>
<evidence type="ECO:0000256" key="1">
    <source>
        <dbReference type="SAM" id="MobiDB-lite"/>
    </source>
</evidence>
<feature type="compositionally biased region" description="Polar residues" evidence="1">
    <location>
        <begin position="304"/>
        <end position="318"/>
    </location>
</feature>
<dbReference type="RefSeq" id="XP_018014805.1">
    <property type="nucleotide sequence ID" value="XM_018159316.2"/>
</dbReference>
<feature type="region of interest" description="Disordered" evidence="1">
    <location>
        <begin position="201"/>
        <end position="229"/>
    </location>
</feature>
<feature type="region of interest" description="Disordered" evidence="1">
    <location>
        <begin position="55"/>
        <end position="84"/>
    </location>
</feature>
<feature type="region of interest" description="Disordered" evidence="1">
    <location>
        <begin position="505"/>
        <end position="578"/>
    </location>
</feature>
<feature type="compositionally biased region" description="Polar residues" evidence="1">
    <location>
        <begin position="219"/>
        <end position="229"/>
    </location>
</feature>
<dbReference type="Proteomes" id="UP000694843">
    <property type="component" value="Unplaced"/>
</dbReference>
<dbReference type="OrthoDB" id="6415921at2759"/>
<gene>
    <name evidence="3" type="primary">LOC108671743</name>
</gene>
<evidence type="ECO:0000313" key="3">
    <source>
        <dbReference type="RefSeq" id="XP_018014805.1"/>
    </source>
</evidence>
<feature type="compositionally biased region" description="Low complexity" evidence="1">
    <location>
        <begin position="17"/>
        <end position="33"/>
    </location>
</feature>
<feature type="compositionally biased region" description="Basic and acidic residues" evidence="1">
    <location>
        <begin position="290"/>
        <end position="300"/>
    </location>
</feature>